<accession>A0ABU3NNB5</accession>
<sequence length="44" mass="4896">MMRRLPVIILVGMIGTVRFEGVQPGQCLIRNGAFQVTIKVVEQP</sequence>
<evidence type="ECO:0000313" key="2">
    <source>
        <dbReference type="Proteomes" id="UP001254165"/>
    </source>
</evidence>
<reference evidence="1 2" key="1">
    <citation type="submission" date="2023-07" db="EMBL/GenBank/DDBJ databases">
        <title>Novel species of Thermanaerothrix with wide hydrolytic capabilities.</title>
        <authorList>
            <person name="Zayulina K.S."/>
            <person name="Podosokorskaya O.A."/>
            <person name="Elcheninov A.G."/>
        </authorList>
    </citation>
    <scope>NUCLEOTIDE SEQUENCE [LARGE SCALE GENOMIC DNA]</scope>
    <source>
        <strain evidence="1 2">4228-RoL</strain>
    </source>
</reference>
<comment type="caution">
    <text evidence="1">The sequence shown here is derived from an EMBL/GenBank/DDBJ whole genome shotgun (WGS) entry which is preliminary data.</text>
</comment>
<gene>
    <name evidence="1" type="ORF">QYE77_08605</name>
</gene>
<proteinExistence type="predicted"/>
<protein>
    <submittedName>
        <fullName evidence="1">Uncharacterized protein</fullName>
    </submittedName>
</protein>
<evidence type="ECO:0000313" key="1">
    <source>
        <dbReference type="EMBL" id="MDT8898327.1"/>
    </source>
</evidence>
<keyword evidence="2" id="KW-1185">Reference proteome</keyword>
<dbReference type="Proteomes" id="UP001254165">
    <property type="component" value="Unassembled WGS sequence"/>
</dbReference>
<dbReference type="EMBL" id="JAUHMF010000002">
    <property type="protein sequence ID" value="MDT8898327.1"/>
    <property type="molecule type" value="Genomic_DNA"/>
</dbReference>
<name>A0ABU3NNB5_9CHLR</name>
<dbReference type="RefSeq" id="WP_315624986.1">
    <property type="nucleotide sequence ID" value="NZ_JAUHMF010000002.1"/>
</dbReference>
<organism evidence="1 2">
    <name type="scientific">Thermanaerothrix solaris</name>
    <dbReference type="NCBI Taxonomy" id="3058434"/>
    <lineage>
        <taxon>Bacteria</taxon>
        <taxon>Bacillati</taxon>
        <taxon>Chloroflexota</taxon>
        <taxon>Anaerolineae</taxon>
        <taxon>Anaerolineales</taxon>
        <taxon>Anaerolineaceae</taxon>
        <taxon>Thermanaerothrix</taxon>
    </lineage>
</organism>